<name>A0A1I2BFN7_9ACTN</name>
<keyword evidence="3" id="KW-1185">Reference proteome</keyword>
<protein>
    <submittedName>
        <fullName evidence="2">Uncharacterized protein</fullName>
    </submittedName>
</protein>
<sequence>MHTWTTSTTTSDHTGTGATAHEAWRAALDAAAELIHTGTDETITLTVDGHSAHLQPQTETDDVTATLHTLDTMRASILANV</sequence>
<evidence type="ECO:0000256" key="1">
    <source>
        <dbReference type="SAM" id="MobiDB-lite"/>
    </source>
</evidence>
<proteinExistence type="predicted"/>
<reference evidence="3" key="1">
    <citation type="submission" date="2016-10" db="EMBL/GenBank/DDBJ databases">
        <authorList>
            <person name="Varghese N."/>
            <person name="Submissions S."/>
        </authorList>
    </citation>
    <scope>NUCLEOTIDE SEQUENCE [LARGE SCALE GENOMIC DNA]</scope>
    <source>
        <strain evidence="3">DSM 45004</strain>
    </source>
</reference>
<gene>
    <name evidence="2" type="ORF">SAMN04487819_11680</name>
</gene>
<organism evidence="2 3">
    <name type="scientific">Actinopolyspora alba</name>
    <dbReference type="NCBI Taxonomy" id="673379"/>
    <lineage>
        <taxon>Bacteria</taxon>
        <taxon>Bacillati</taxon>
        <taxon>Actinomycetota</taxon>
        <taxon>Actinomycetes</taxon>
        <taxon>Actinopolysporales</taxon>
        <taxon>Actinopolysporaceae</taxon>
        <taxon>Actinopolyspora</taxon>
        <taxon>Actinopolyspora alba group</taxon>
    </lineage>
</organism>
<accession>A0A1I2BFN7</accession>
<dbReference type="AlphaFoldDB" id="A0A1I2BFN7"/>
<dbReference type="Proteomes" id="UP000198716">
    <property type="component" value="Unassembled WGS sequence"/>
</dbReference>
<evidence type="ECO:0000313" key="3">
    <source>
        <dbReference type="Proteomes" id="UP000198716"/>
    </source>
</evidence>
<dbReference type="EMBL" id="FOMZ01000016">
    <property type="protein sequence ID" value="SFE54926.1"/>
    <property type="molecule type" value="Genomic_DNA"/>
</dbReference>
<feature type="region of interest" description="Disordered" evidence="1">
    <location>
        <begin position="1"/>
        <end position="20"/>
    </location>
</feature>
<evidence type="ECO:0000313" key="2">
    <source>
        <dbReference type="EMBL" id="SFE54926.1"/>
    </source>
</evidence>
<dbReference type="RefSeq" id="WP_092929250.1">
    <property type="nucleotide sequence ID" value="NZ_FOMZ01000016.1"/>
</dbReference>